<reference evidence="2 3" key="1">
    <citation type="submission" date="2024-10" db="EMBL/GenBank/DDBJ databases">
        <authorList>
            <person name="Kim D."/>
        </authorList>
    </citation>
    <scope>NUCLEOTIDE SEQUENCE [LARGE SCALE GENOMIC DNA]</scope>
    <source>
        <strain evidence="2">Taebaek</strain>
    </source>
</reference>
<sequence>MKPYMDGSAAEHGKWKTAQTWSKICVFRVGYSRIPCCTTDYEIVCSPKKANLLIEMSNWRRLNETYETDMPNAITDFELNSTASPDSATAFCLSSTLAIYGGSIYIAAISFLLSNMLHTVIKKPSRLTHCLNGIQ</sequence>
<keyword evidence="1" id="KW-1133">Transmembrane helix</keyword>
<feature type="transmembrane region" description="Helical" evidence="1">
    <location>
        <begin position="97"/>
        <end position="117"/>
    </location>
</feature>
<comment type="caution">
    <text evidence="2">The sequence shown here is derived from an EMBL/GenBank/DDBJ whole genome shotgun (WGS) entry which is preliminary data.</text>
</comment>
<proteinExistence type="predicted"/>
<accession>A0ABD2J0J8</accession>
<evidence type="ECO:0000313" key="3">
    <source>
        <dbReference type="Proteomes" id="UP001620645"/>
    </source>
</evidence>
<keyword evidence="3" id="KW-1185">Reference proteome</keyword>
<gene>
    <name evidence="2" type="ORF">niasHS_008859</name>
</gene>
<keyword evidence="1" id="KW-0472">Membrane</keyword>
<dbReference type="EMBL" id="JBICCN010000244">
    <property type="protein sequence ID" value="KAL3083987.1"/>
    <property type="molecule type" value="Genomic_DNA"/>
</dbReference>
<keyword evidence="1" id="KW-0812">Transmembrane</keyword>
<evidence type="ECO:0000256" key="1">
    <source>
        <dbReference type="SAM" id="Phobius"/>
    </source>
</evidence>
<protein>
    <submittedName>
        <fullName evidence="2">Uncharacterized protein</fullName>
    </submittedName>
</protein>
<name>A0ABD2J0J8_HETSC</name>
<dbReference type="AlphaFoldDB" id="A0ABD2J0J8"/>
<dbReference type="Proteomes" id="UP001620645">
    <property type="component" value="Unassembled WGS sequence"/>
</dbReference>
<organism evidence="2 3">
    <name type="scientific">Heterodera schachtii</name>
    <name type="common">Sugarbeet cyst nematode worm</name>
    <name type="synonym">Tylenchus schachtii</name>
    <dbReference type="NCBI Taxonomy" id="97005"/>
    <lineage>
        <taxon>Eukaryota</taxon>
        <taxon>Metazoa</taxon>
        <taxon>Ecdysozoa</taxon>
        <taxon>Nematoda</taxon>
        <taxon>Chromadorea</taxon>
        <taxon>Rhabditida</taxon>
        <taxon>Tylenchina</taxon>
        <taxon>Tylenchomorpha</taxon>
        <taxon>Tylenchoidea</taxon>
        <taxon>Heteroderidae</taxon>
        <taxon>Heteroderinae</taxon>
        <taxon>Heterodera</taxon>
    </lineage>
</organism>
<evidence type="ECO:0000313" key="2">
    <source>
        <dbReference type="EMBL" id="KAL3083987.1"/>
    </source>
</evidence>